<dbReference type="EMBL" id="HBKQ01032896">
    <property type="protein sequence ID" value="CAE2253219.1"/>
    <property type="molecule type" value="Transcribed_RNA"/>
</dbReference>
<evidence type="ECO:0000256" key="2">
    <source>
        <dbReference type="SAM" id="SignalP"/>
    </source>
</evidence>
<reference evidence="4" key="1">
    <citation type="submission" date="2021-01" db="EMBL/GenBank/DDBJ databases">
        <authorList>
            <person name="Corre E."/>
            <person name="Pelletier E."/>
            <person name="Niang G."/>
            <person name="Scheremetjew M."/>
            <person name="Finn R."/>
            <person name="Kale V."/>
            <person name="Holt S."/>
            <person name="Cochrane G."/>
            <person name="Meng A."/>
            <person name="Brown T."/>
            <person name="Cohen L."/>
        </authorList>
    </citation>
    <scope>NUCLEOTIDE SEQUENCE</scope>
    <source>
        <strain evidence="4">Isolate 1302-5</strain>
    </source>
</reference>
<dbReference type="EMBL" id="HBKQ01032907">
    <property type="protein sequence ID" value="CAE2253240.1"/>
    <property type="molecule type" value="Transcribed_RNA"/>
</dbReference>
<evidence type="ECO:0000313" key="4">
    <source>
        <dbReference type="EMBL" id="CAE2253221.1"/>
    </source>
</evidence>
<gene>
    <name evidence="3" type="ORF">OAUR00152_LOCUS22459</name>
    <name evidence="4" type="ORF">OAUR00152_LOCUS22461</name>
    <name evidence="5" type="ORF">OAUR00152_LOCUS22462</name>
    <name evidence="6" type="ORF">OAUR00152_LOCUS22466</name>
    <name evidence="7" type="ORF">OAUR00152_LOCUS22469</name>
    <name evidence="8" type="ORF">OAUR00152_LOCUS22472</name>
    <name evidence="9" type="ORF">OAUR00152_LOCUS22476</name>
</gene>
<dbReference type="EMBL" id="HBKQ01032899">
    <property type="protein sequence ID" value="CAE2253223.1"/>
    <property type="molecule type" value="Transcribed_RNA"/>
</dbReference>
<sequence length="124" mass="14050">MRLFGIIILFVVVFLTFLENELVGQSSKQTPNKRSGKIDPPTPSPLVQSPHRVYNKWAECSGRVDATTCLWDQNCEEHIKRRAQHALKKRQEEYSFSLSPSGKISKLTKMSNQNSPANRYGGSI</sequence>
<feature type="signal peptide" evidence="2">
    <location>
        <begin position="1"/>
        <end position="24"/>
    </location>
</feature>
<accession>A0A6U6G5F1</accession>
<name>A0A6U6G5F1_9STRA</name>
<dbReference type="EMBL" id="HBKQ01032904">
    <property type="protein sequence ID" value="CAE2253232.1"/>
    <property type="molecule type" value="Transcribed_RNA"/>
</dbReference>
<organism evidence="4">
    <name type="scientific">Odontella aurita</name>
    <dbReference type="NCBI Taxonomy" id="265563"/>
    <lineage>
        <taxon>Eukaryota</taxon>
        <taxon>Sar</taxon>
        <taxon>Stramenopiles</taxon>
        <taxon>Ochrophyta</taxon>
        <taxon>Bacillariophyta</taxon>
        <taxon>Mediophyceae</taxon>
        <taxon>Biddulphiophycidae</taxon>
        <taxon>Eupodiscales</taxon>
        <taxon>Odontellaceae</taxon>
        <taxon>Odontella</taxon>
    </lineage>
</organism>
<feature type="region of interest" description="Disordered" evidence="1">
    <location>
        <begin position="24"/>
        <end position="48"/>
    </location>
</feature>
<feature type="compositionally biased region" description="Polar residues" evidence="1">
    <location>
        <begin position="105"/>
        <end position="117"/>
    </location>
</feature>
<evidence type="ECO:0000313" key="7">
    <source>
        <dbReference type="EMBL" id="CAE2253240.1"/>
    </source>
</evidence>
<evidence type="ECO:0000256" key="1">
    <source>
        <dbReference type="SAM" id="MobiDB-lite"/>
    </source>
</evidence>
<proteinExistence type="predicted"/>
<dbReference type="AlphaFoldDB" id="A0A6U6G5F1"/>
<feature type="compositionally biased region" description="Polar residues" evidence="1">
    <location>
        <begin position="24"/>
        <end position="33"/>
    </location>
</feature>
<evidence type="ECO:0000313" key="9">
    <source>
        <dbReference type="EMBL" id="CAE2253256.1"/>
    </source>
</evidence>
<keyword evidence="2" id="KW-0732">Signal</keyword>
<dbReference type="EMBL" id="HBKQ01032910">
    <property type="protein sequence ID" value="CAE2253247.1"/>
    <property type="molecule type" value="Transcribed_RNA"/>
</dbReference>
<evidence type="ECO:0000313" key="8">
    <source>
        <dbReference type="EMBL" id="CAE2253247.1"/>
    </source>
</evidence>
<protein>
    <submittedName>
        <fullName evidence="4">Uncharacterized protein</fullName>
    </submittedName>
</protein>
<evidence type="ECO:0000313" key="5">
    <source>
        <dbReference type="EMBL" id="CAE2253223.1"/>
    </source>
</evidence>
<evidence type="ECO:0000313" key="3">
    <source>
        <dbReference type="EMBL" id="CAE2253219.1"/>
    </source>
</evidence>
<dbReference type="EMBL" id="HBKQ01032915">
    <property type="protein sequence ID" value="CAE2253256.1"/>
    <property type="molecule type" value="Transcribed_RNA"/>
</dbReference>
<dbReference type="EMBL" id="HBKQ01032898">
    <property type="protein sequence ID" value="CAE2253221.1"/>
    <property type="molecule type" value="Transcribed_RNA"/>
</dbReference>
<feature type="chain" id="PRO_5035586050" evidence="2">
    <location>
        <begin position="25"/>
        <end position="124"/>
    </location>
</feature>
<evidence type="ECO:0000313" key="6">
    <source>
        <dbReference type="EMBL" id="CAE2253232.1"/>
    </source>
</evidence>
<feature type="region of interest" description="Disordered" evidence="1">
    <location>
        <begin position="105"/>
        <end position="124"/>
    </location>
</feature>